<protein>
    <submittedName>
        <fullName evidence="4">Sugar O-acyltransferase, sialic acid O-acetyltransferase NeuD family</fullName>
    </submittedName>
</protein>
<dbReference type="PANTHER" id="PTHR43300:SF7">
    <property type="entry name" value="UDP-N-ACETYLBACILLOSAMINE N-ACETYLTRANSFERASE"/>
    <property type="match status" value="1"/>
</dbReference>
<dbReference type="InterPro" id="IPR020019">
    <property type="entry name" value="AcTrfase_PglD-like"/>
</dbReference>
<sequence>MKKVIIIGAGGHSAEITDYITHYNNSVAPELCFDVVGYIDDNKENYDSYSLVSPYLGTIQDHEVSEEAEYIMGIANIQFRRTIVENFLQKGAKFATLIHPSAIVSPSAIVGEGCVVAHNASIGPKAIIGNFNMLNSRCTIGHDSTIGNFNFIGPQVVLSGFTKVGNNNMFGVNSATIPTIEIGDNNTIAAGMIITKTVKDNETHFYRFKEKVVIT</sequence>
<keyword evidence="4" id="KW-0808">Transferase</keyword>
<dbReference type="InterPro" id="IPR041561">
    <property type="entry name" value="PglD_N"/>
</dbReference>
<dbReference type="CDD" id="cd03360">
    <property type="entry name" value="LbH_AT_putative"/>
    <property type="match status" value="1"/>
</dbReference>
<proteinExistence type="inferred from homology"/>
<evidence type="ECO:0000313" key="4">
    <source>
        <dbReference type="EMBL" id="SHI60627.1"/>
    </source>
</evidence>
<reference evidence="4 5" key="1">
    <citation type="submission" date="2016-11" db="EMBL/GenBank/DDBJ databases">
        <authorList>
            <person name="Jaros S."/>
            <person name="Januszkiewicz K."/>
            <person name="Wedrychowicz H."/>
        </authorList>
    </citation>
    <scope>NUCLEOTIDE SEQUENCE [LARGE SCALE GENOMIC DNA]</scope>
    <source>
        <strain evidence="4 5">DSM 22807</strain>
    </source>
</reference>
<feature type="active site" description="Proton acceptor" evidence="2">
    <location>
        <position position="142"/>
    </location>
</feature>
<gene>
    <name evidence="4" type="ORF">SAMN05444337_0383</name>
</gene>
<evidence type="ECO:0000256" key="1">
    <source>
        <dbReference type="ARBA" id="ARBA00007274"/>
    </source>
</evidence>
<dbReference type="Gene3D" id="3.40.50.20">
    <property type="match status" value="1"/>
</dbReference>
<dbReference type="InterPro" id="IPR001451">
    <property type="entry name" value="Hexapep"/>
</dbReference>
<accession>A0A1M6CI03</accession>
<dbReference type="Proteomes" id="UP000184232">
    <property type="component" value="Unassembled WGS sequence"/>
</dbReference>
<dbReference type="STRING" id="683124.SAMN05444337_0383"/>
<dbReference type="Pfam" id="PF14602">
    <property type="entry name" value="Hexapep_2"/>
    <property type="match status" value="1"/>
</dbReference>
<feature type="site" description="Increases basicity of active site His" evidence="2">
    <location>
        <position position="143"/>
    </location>
</feature>
<keyword evidence="5" id="KW-1185">Reference proteome</keyword>
<dbReference type="RefSeq" id="WP_072781046.1">
    <property type="nucleotide sequence ID" value="NZ_CP045292.1"/>
</dbReference>
<dbReference type="AlphaFoldDB" id="A0A1M6CI03"/>
<comment type="similarity">
    <text evidence="1">Belongs to the transferase hexapeptide repeat family.</text>
</comment>
<dbReference type="InterPro" id="IPR011004">
    <property type="entry name" value="Trimer_LpxA-like_sf"/>
</dbReference>
<dbReference type="SUPFAM" id="SSF51161">
    <property type="entry name" value="Trimeric LpxA-like enzymes"/>
    <property type="match status" value="1"/>
</dbReference>
<dbReference type="NCBIfam" id="TIGR03570">
    <property type="entry name" value="NeuD_NnaD"/>
    <property type="match status" value="1"/>
</dbReference>
<dbReference type="Pfam" id="PF17836">
    <property type="entry name" value="PglD_N"/>
    <property type="match status" value="1"/>
</dbReference>
<name>A0A1M6CI03_9FLAO</name>
<organism evidence="4 5">
    <name type="scientific">Flavobacterium haoranii</name>
    <dbReference type="NCBI Taxonomy" id="683124"/>
    <lineage>
        <taxon>Bacteria</taxon>
        <taxon>Pseudomonadati</taxon>
        <taxon>Bacteroidota</taxon>
        <taxon>Flavobacteriia</taxon>
        <taxon>Flavobacteriales</taxon>
        <taxon>Flavobacteriaceae</taxon>
        <taxon>Flavobacterium</taxon>
    </lineage>
</organism>
<dbReference type="PANTHER" id="PTHR43300">
    <property type="entry name" value="ACETYLTRANSFERASE"/>
    <property type="match status" value="1"/>
</dbReference>
<dbReference type="EMBL" id="FQZH01000001">
    <property type="protein sequence ID" value="SHI60627.1"/>
    <property type="molecule type" value="Genomic_DNA"/>
</dbReference>
<dbReference type="InterPro" id="IPR050179">
    <property type="entry name" value="Trans_hexapeptide_repeat"/>
</dbReference>
<evidence type="ECO:0000256" key="2">
    <source>
        <dbReference type="PIRSR" id="PIRSR620019-1"/>
    </source>
</evidence>
<keyword evidence="4" id="KW-0012">Acyltransferase</keyword>
<evidence type="ECO:0000313" key="5">
    <source>
        <dbReference type="Proteomes" id="UP000184232"/>
    </source>
</evidence>
<dbReference type="GO" id="GO:0016746">
    <property type="term" value="F:acyltransferase activity"/>
    <property type="evidence" value="ECO:0007669"/>
    <property type="project" value="UniProtKB-KW"/>
</dbReference>
<feature type="domain" description="PglD N-terminal" evidence="3">
    <location>
        <begin position="3"/>
        <end position="86"/>
    </location>
</feature>
<dbReference type="OrthoDB" id="708224at2"/>
<dbReference type="Gene3D" id="2.160.10.10">
    <property type="entry name" value="Hexapeptide repeat proteins"/>
    <property type="match status" value="1"/>
</dbReference>
<evidence type="ECO:0000259" key="3">
    <source>
        <dbReference type="Pfam" id="PF17836"/>
    </source>
</evidence>